<protein>
    <recommendedName>
        <fullName evidence="3">alcohol dehydrogenase</fullName>
        <ecNumber evidence="3">1.1.1.1</ecNumber>
    </recommendedName>
</protein>
<keyword evidence="6" id="KW-0560">Oxidoreductase</keyword>
<proteinExistence type="inferred from homology"/>
<comment type="cofactor">
    <cofactor evidence="1 9">
        <name>Zn(2+)</name>
        <dbReference type="ChEBI" id="CHEBI:29105"/>
    </cofactor>
</comment>
<dbReference type="SMART" id="SM00829">
    <property type="entry name" value="PKS_ER"/>
    <property type="match status" value="1"/>
</dbReference>
<evidence type="ECO:0000259" key="10">
    <source>
        <dbReference type="SMART" id="SM00829"/>
    </source>
</evidence>
<comment type="similarity">
    <text evidence="2 9">Belongs to the zinc-containing alcohol dehydrogenase family.</text>
</comment>
<feature type="domain" description="Enoyl reductase (ER)" evidence="10">
    <location>
        <begin position="8"/>
        <end position="337"/>
    </location>
</feature>
<evidence type="ECO:0000313" key="12">
    <source>
        <dbReference type="Proteomes" id="UP000279275"/>
    </source>
</evidence>
<evidence type="ECO:0000256" key="9">
    <source>
        <dbReference type="RuleBase" id="RU361277"/>
    </source>
</evidence>
<dbReference type="InterPro" id="IPR002328">
    <property type="entry name" value="ADH_Zn_CS"/>
</dbReference>
<evidence type="ECO:0000256" key="2">
    <source>
        <dbReference type="ARBA" id="ARBA00008072"/>
    </source>
</evidence>
<evidence type="ECO:0000256" key="8">
    <source>
        <dbReference type="ARBA" id="ARBA00049243"/>
    </source>
</evidence>
<dbReference type="PANTHER" id="PTHR42940:SF8">
    <property type="entry name" value="VACUOLAR PROTEIN SORTING-ASSOCIATED PROTEIN 11"/>
    <property type="match status" value="1"/>
</dbReference>
<dbReference type="GO" id="GO:0004022">
    <property type="term" value="F:alcohol dehydrogenase (NAD+) activity"/>
    <property type="evidence" value="ECO:0007669"/>
    <property type="project" value="UniProtKB-EC"/>
</dbReference>
<dbReference type="InterPro" id="IPR013154">
    <property type="entry name" value="ADH-like_N"/>
</dbReference>
<keyword evidence="12" id="KW-1185">Reference proteome</keyword>
<accession>A0A3M2KT90</accession>
<gene>
    <name evidence="11" type="ORF">EBN03_33275</name>
</gene>
<keyword evidence="5 9" id="KW-0862">Zinc</keyword>
<dbReference type="Pfam" id="PF00107">
    <property type="entry name" value="ADH_zinc_N"/>
    <property type="match status" value="1"/>
</dbReference>
<dbReference type="SUPFAM" id="SSF51735">
    <property type="entry name" value="NAD(P)-binding Rossmann-fold domains"/>
    <property type="match status" value="1"/>
</dbReference>
<evidence type="ECO:0000256" key="3">
    <source>
        <dbReference type="ARBA" id="ARBA00013190"/>
    </source>
</evidence>
<comment type="caution">
    <text evidence="11">The sequence shown here is derived from an EMBL/GenBank/DDBJ whole genome shotgun (WGS) entry which is preliminary data.</text>
</comment>
<dbReference type="GO" id="GO:0005737">
    <property type="term" value="C:cytoplasm"/>
    <property type="evidence" value="ECO:0007669"/>
    <property type="project" value="TreeGrafter"/>
</dbReference>
<evidence type="ECO:0000256" key="7">
    <source>
        <dbReference type="ARBA" id="ARBA00049164"/>
    </source>
</evidence>
<dbReference type="Pfam" id="PF08240">
    <property type="entry name" value="ADH_N"/>
    <property type="match status" value="1"/>
</dbReference>
<comment type="catalytic activity">
    <reaction evidence="8">
        <text>a primary alcohol + NAD(+) = an aldehyde + NADH + H(+)</text>
        <dbReference type="Rhea" id="RHEA:10736"/>
        <dbReference type="ChEBI" id="CHEBI:15378"/>
        <dbReference type="ChEBI" id="CHEBI:15734"/>
        <dbReference type="ChEBI" id="CHEBI:17478"/>
        <dbReference type="ChEBI" id="CHEBI:57540"/>
        <dbReference type="ChEBI" id="CHEBI:57945"/>
        <dbReference type="EC" id="1.1.1.1"/>
    </reaction>
</comment>
<dbReference type="GO" id="GO:0008270">
    <property type="term" value="F:zinc ion binding"/>
    <property type="evidence" value="ECO:0007669"/>
    <property type="project" value="InterPro"/>
</dbReference>
<dbReference type="InterPro" id="IPR036291">
    <property type="entry name" value="NAD(P)-bd_dom_sf"/>
</dbReference>
<sequence length="339" mass="35612">MRAAYVPAVDAMWEVRELRRPEPGPGEVLIQVRASGICYTDIWSTTGVIPVGVPGVVGHETVGEVVAVGDGVHSRVVGDRVATTWILQTCGRCEYCRRNKPVSGVAGLSCAAPKTSGFSVQGGHAEYLAAPEAATVLLPEGLSFELAAPVACAGYTTWSALCAGNPRPHERVAVVGIGGLGHMAVQYAKAAGFETIALTHSPDKHALALKLGADEVVSDGRELAAIGGADIILMTGNSNRAAMDSLHGLRPEGRMVLIGLPHDTDFVIPGPETGINFVVNRNQIIGATHSGFEYLTQALDFVATGKVTPMIETYPLARATDAYERVASGAVRFRAVITY</sequence>
<dbReference type="EC" id="1.1.1.1" evidence="3"/>
<evidence type="ECO:0000313" key="11">
    <source>
        <dbReference type="EMBL" id="RMI27670.1"/>
    </source>
</evidence>
<dbReference type="SUPFAM" id="SSF50129">
    <property type="entry name" value="GroES-like"/>
    <property type="match status" value="1"/>
</dbReference>
<reference evidence="11 12" key="1">
    <citation type="submission" date="2018-10" db="EMBL/GenBank/DDBJ databases">
        <title>Isolation from cow dung.</title>
        <authorList>
            <person name="Ling L."/>
        </authorList>
    </citation>
    <scope>NUCLEOTIDE SEQUENCE [LARGE SCALE GENOMIC DNA]</scope>
    <source>
        <strain evidence="11 12">NEAU-LL90</strain>
    </source>
</reference>
<evidence type="ECO:0000256" key="4">
    <source>
        <dbReference type="ARBA" id="ARBA00022723"/>
    </source>
</evidence>
<dbReference type="Proteomes" id="UP000279275">
    <property type="component" value="Unassembled WGS sequence"/>
</dbReference>
<dbReference type="PROSITE" id="PS00059">
    <property type="entry name" value="ADH_ZINC"/>
    <property type="match status" value="1"/>
</dbReference>
<dbReference type="InterPro" id="IPR013149">
    <property type="entry name" value="ADH-like_C"/>
</dbReference>
<evidence type="ECO:0000256" key="6">
    <source>
        <dbReference type="ARBA" id="ARBA00023002"/>
    </source>
</evidence>
<name>A0A3M2KT90_9NOCA</name>
<dbReference type="PANTHER" id="PTHR42940">
    <property type="entry name" value="ALCOHOL DEHYDROGENASE 1-RELATED"/>
    <property type="match status" value="1"/>
</dbReference>
<dbReference type="AlphaFoldDB" id="A0A3M2KT90"/>
<evidence type="ECO:0000256" key="5">
    <source>
        <dbReference type="ARBA" id="ARBA00022833"/>
    </source>
</evidence>
<organism evidence="11 12">
    <name type="scientific">Nocardia stercoris</name>
    <dbReference type="NCBI Taxonomy" id="2483361"/>
    <lineage>
        <taxon>Bacteria</taxon>
        <taxon>Bacillati</taxon>
        <taxon>Actinomycetota</taxon>
        <taxon>Actinomycetes</taxon>
        <taxon>Mycobacteriales</taxon>
        <taxon>Nocardiaceae</taxon>
        <taxon>Nocardia</taxon>
    </lineage>
</organism>
<keyword evidence="4 9" id="KW-0479">Metal-binding</keyword>
<evidence type="ECO:0000256" key="1">
    <source>
        <dbReference type="ARBA" id="ARBA00001947"/>
    </source>
</evidence>
<dbReference type="EMBL" id="RFFH01000036">
    <property type="protein sequence ID" value="RMI27670.1"/>
    <property type="molecule type" value="Genomic_DNA"/>
</dbReference>
<comment type="catalytic activity">
    <reaction evidence="7">
        <text>a secondary alcohol + NAD(+) = a ketone + NADH + H(+)</text>
        <dbReference type="Rhea" id="RHEA:10740"/>
        <dbReference type="ChEBI" id="CHEBI:15378"/>
        <dbReference type="ChEBI" id="CHEBI:17087"/>
        <dbReference type="ChEBI" id="CHEBI:35681"/>
        <dbReference type="ChEBI" id="CHEBI:57540"/>
        <dbReference type="ChEBI" id="CHEBI:57945"/>
        <dbReference type="EC" id="1.1.1.1"/>
    </reaction>
</comment>
<dbReference type="InterPro" id="IPR020843">
    <property type="entry name" value="ER"/>
</dbReference>
<dbReference type="OrthoDB" id="3567264at2"/>
<dbReference type="Gene3D" id="3.90.180.10">
    <property type="entry name" value="Medium-chain alcohol dehydrogenases, catalytic domain"/>
    <property type="match status" value="1"/>
</dbReference>
<dbReference type="InterPro" id="IPR011032">
    <property type="entry name" value="GroES-like_sf"/>
</dbReference>
<dbReference type="Gene3D" id="3.40.50.720">
    <property type="entry name" value="NAD(P)-binding Rossmann-like Domain"/>
    <property type="match status" value="1"/>
</dbReference>